<name>A0A235FC11_9BACL</name>
<dbReference type="OrthoDB" id="2404792at2"/>
<dbReference type="Proteomes" id="UP000215059">
    <property type="component" value="Unassembled WGS sequence"/>
</dbReference>
<gene>
    <name evidence="1" type="ORF">CGZ90_00830</name>
</gene>
<proteinExistence type="predicted"/>
<keyword evidence="2" id="KW-1185">Reference proteome</keyword>
<sequence length="187" mass="20419">MPEVSKIPFGLADITIGEGADIIKFDGKENLQAEGGEVSISPILEEMKIADFGDSTYDEYVNGYEGEVKIIAAKPTIKLMQLAMSYADAITDTTTSEVVGLMDSKIGTSMRDRAKKITIHPRVMGTDKSLDINLYKMAAVGELTRAYENAQGNLEITLKLYPRDGFDANKPGNFFYIGPKDPNVVTP</sequence>
<comment type="caution">
    <text evidence="1">The sequence shown here is derived from an EMBL/GenBank/DDBJ whole genome shotgun (WGS) entry which is preliminary data.</text>
</comment>
<dbReference type="RefSeq" id="WP_094250439.1">
    <property type="nucleotide sequence ID" value="NZ_JBHLXL010000001.1"/>
</dbReference>
<protein>
    <recommendedName>
        <fullName evidence="3">Phage tail protein</fullName>
    </recommendedName>
</protein>
<organism evidence="1 2">
    <name type="scientific">Fictibacillus aquaticus</name>
    <dbReference type="NCBI Taxonomy" id="2021314"/>
    <lineage>
        <taxon>Bacteria</taxon>
        <taxon>Bacillati</taxon>
        <taxon>Bacillota</taxon>
        <taxon>Bacilli</taxon>
        <taxon>Bacillales</taxon>
        <taxon>Fictibacillaceae</taxon>
        <taxon>Fictibacillus</taxon>
    </lineage>
</organism>
<evidence type="ECO:0000313" key="1">
    <source>
        <dbReference type="EMBL" id="OYD58477.1"/>
    </source>
</evidence>
<reference evidence="1 2" key="1">
    <citation type="submission" date="2017-07" db="EMBL/GenBank/DDBJ databases">
        <title>Fictibacillus sp. nov. GDSW-R2A3 Genome sequencing and assembly.</title>
        <authorList>
            <person name="Mayilraj S."/>
        </authorList>
    </citation>
    <scope>NUCLEOTIDE SEQUENCE [LARGE SCALE GENOMIC DNA]</scope>
    <source>
        <strain evidence="1 2">GDSW-R2A3</strain>
    </source>
</reference>
<accession>A0A235FC11</accession>
<dbReference type="EMBL" id="NOII01000001">
    <property type="protein sequence ID" value="OYD58477.1"/>
    <property type="molecule type" value="Genomic_DNA"/>
</dbReference>
<evidence type="ECO:0000313" key="2">
    <source>
        <dbReference type="Proteomes" id="UP000215059"/>
    </source>
</evidence>
<dbReference type="AlphaFoldDB" id="A0A235FC11"/>
<evidence type="ECO:0008006" key="3">
    <source>
        <dbReference type="Google" id="ProtNLM"/>
    </source>
</evidence>